<sequence>MERIALRGLGVPLAAAAMVMPTSSALADVDPLADLISAQPNLSGSLIGRYETDIFDEGASEIVAFDPATMRGFIVNSDAGMVDVIDLSDPTTPTLIQQVNVGGSVNSVDVWNGVFVAAVEGATAQDNGEIAIYSASDLTELARIPAGALPDNVVMSKDGKYILAANEGEPNDAYDNDPEGSVTHVVVSGVEEGMSAAEYAALFSGNSFTTTQINFNAWDSRKAELINAGIRIFGFGDPTVSQDLEPEYIAIAPNGYAYVALQENNALAVIDLETAEVLDILALGYKDHSRGLPTLSQYPFVAANRPVLGVSTEPGGGDILAGGFSGLDYDSDNSGGSILSFYTIGDRGPNGDTVNGQRPFLIPDYQAAILRIELDTDTGEVTVAETIDLFRQDGVTPITGLPNIPGKDEVPVDGAGNVLSYDEFGADMEGIVKDLDGTFWMCDEYRPAIYHFDANGDLIDRFVPINASDLGDTPVAEGTYGTETFPEEYNNRRPNRGFEGLALDTDNDRIFAFIQTPMDNPDSSIRNSDVLRILEIDASNGNPVAEYLYFLEGNSNAGIKGRVDKIGDAVYAGNGQFYVIERDSSVTATGRKNIFKIDLKGATNTLPLGGLSNGTEFEAQTIDALVEAGIQPVNKIKVTNLPSLGYLAGDKPEGLTMLEDGSLAVINDNDFGDLDPVIGIISFPEGENGLDPSDRDDAINIANWPVFGMFMPDTIAAVEINGATYIVTANEGDAREYDPFEEESRIKDLGDVGLELDSEIFPDSSITEDENLGRYTITTTMGDLDGDNALDQIFGFGGRSFSIFDEKGSLVFDSGSIIAEKIAELFPDDFNSNNDENDSFESRSDNKGTEPEAVAIGKIGAKTFAFIALERQSAVMVFDITNPAQAYYVDILSSRDFSGDAAAGEAGDLGPESIEFVPALYSPTGAPFLLVGNEVSGSTSVWGLEGTTLLQILHASDLEGGVEALEAAPDFAAIVEGLENQTDDHGIPSVVLSAGDNYIPGPFFSAAGDSALRTVLQDVYQDFFSEDGLTNLREGNGRVDISIMNAIGFDASAVGNHEFDAGTSSIEDIILTDIRGDSLGDVRWLGAQFPYLSSNLDFSNDGLGDFFTNDILPNTDFQSHPSDLDTAGNAPKLAPATVIQIGAEYLGVVGATTQVIQTISSPGDVLETTGDANDMVALAAVIQPQIDRLLPMTNKIVIVSHLQQIALEKELAGLLEGVDIIIAGGSDTLQANEENTLRDGDTAEEAYPFVTTNADGDSVVIVSTDGEYSYVGRLVVAFDLEGKLITDSLDNDLIGPYATVDSVVEALWGEEDPFAEGTRAELVQRLVNDGIFPVIIAKDSNILGLTNVFIEGRRSKVRTEETTLGNLTADANLWVAQQFDSTVRVSLKNGGGIRATIGEVVGNNGLLLPPQANALSGKEVGEISQLDIENSLRFNNGLTLLTVTAQELVWLLEHAVAGTAEGATPGQFPQVGGLAFSFDPTGTAVEFDDEANVVTAGTRVKNVVLLNENGQPDVQIMQDGVLVAPADYEIRMVTLNFLWGIFSSSDFIGGDGYPFPAFADNVVQLGDVLTDDGEIDFSDPGGEQDALAEYLLELFANTPFSVIETAAALDQRIQNLGSRNDGLVPGFDVESSLITAPAAGGTFQVAVETVTNGAWKTEEELDWLVISRLLATDTTTGNGPATVEVVIDANDSTSPRGGDIIIAGQAIVVRQDGTAEDDATFELDRNVQVLSGLGGTVIVTVTGTEGATWQSISQVEWISIQRGRAGEGDGLVILEVARNTGSARSGRVEIAGLRFLVDQGENIPNVSEENRGRVPQDIVENEDGSFQNNWFGRFFIVNENGGIGVHDAWGEIFFPEVQEDVEDALWFYDFDEESWHFTSDDVDPFVFSVAEQNWLYLLQIGEEAYVFSNAQQAWRRIR</sequence>
<dbReference type="Gene3D" id="2.60.40.10">
    <property type="entry name" value="Immunoglobulins"/>
    <property type="match status" value="2"/>
</dbReference>
<evidence type="ECO:0000259" key="4">
    <source>
        <dbReference type="Pfam" id="PF13449"/>
    </source>
</evidence>
<evidence type="ECO:0000313" key="6">
    <source>
        <dbReference type="EMBL" id="WOO39549.1"/>
    </source>
</evidence>
<dbReference type="InterPro" id="IPR029052">
    <property type="entry name" value="Metallo-depent_PP-like"/>
</dbReference>
<dbReference type="GO" id="GO:0000166">
    <property type="term" value="F:nucleotide binding"/>
    <property type="evidence" value="ECO:0007669"/>
    <property type="project" value="InterPro"/>
</dbReference>
<dbReference type="KEGG" id="puo:RZN69_13075"/>
<reference evidence="6 7" key="1">
    <citation type="submission" date="2023-10" db="EMBL/GenBank/DDBJ databases">
        <title>Rubellicoccus peritrichatus gen. nov., sp. nov., isolated from an algae of coral reef tank.</title>
        <authorList>
            <person name="Luo J."/>
        </authorList>
    </citation>
    <scope>NUCLEOTIDE SEQUENCE [LARGE SCALE GENOMIC DNA]</scope>
    <source>
        <strain evidence="6 7">CR14</strain>
    </source>
</reference>
<dbReference type="InterPro" id="IPR008334">
    <property type="entry name" value="5'-Nucleotdase_C"/>
</dbReference>
<accession>A0AAQ3L7Y3</accession>
<dbReference type="Pfam" id="PF02872">
    <property type="entry name" value="5_nucleotid_C"/>
    <property type="match status" value="1"/>
</dbReference>
<feature type="chain" id="PRO_5042909059" evidence="2">
    <location>
        <begin position="28"/>
        <end position="1918"/>
    </location>
</feature>
<feature type="domain" description="5'-Nucleotidase C-terminal" evidence="3">
    <location>
        <begin position="1352"/>
        <end position="1512"/>
    </location>
</feature>
<dbReference type="Gene3D" id="3.60.21.10">
    <property type="match status" value="1"/>
</dbReference>
<dbReference type="Gene3D" id="2.130.10.10">
    <property type="entry name" value="YVTN repeat-like/Quinoprotein amine dehydrogenase"/>
    <property type="match status" value="1"/>
</dbReference>
<feature type="signal peptide" evidence="2">
    <location>
        <begin position="1"/>
        <end position="27"/>
    </location>
</feature>
<dbReference type="Proteomes" id="UP001304300">
    <property type="component" value="Chromosome"/>
</dbReference>
<dbReference type="InterPro" id="IPR024361">
    <property type="entry name" value="BACON"/>
</dbReference>
<dbReference type="InterPro" id="IPR055188">
    <property type="entry name" value="Choice_anch_I"/>
</dbReference>
<dbReference type="Pfam" id="PF13449">
    <property type="entry name" value="Phytase-like"/>
    <property type="match status" value="1"/>
</dbReference>
<dbReference type="GO" id="GO:0009166">
    <property type="term" value="P:nucleotide catabolic process"/>
    <property type="evidence" value="ECO:0007669"/>
    <property type="project" value="InterPro"/>
</dbReference>
<feature type="region of interest" description="Disordered" evidence="1">
    <location>
        <begin position="829"/>
        <end position="851"/>
    </location>
</feature>
<feature type="domain" description="Choice-of-anchor I" evidence="5">
    <location>
        <begin position="680"/>
        <end position="942"/>
    </location>
</feature>
<dbReference type="Pfam" id="PF22494">
    <property type="entry name" value="choice_anch_I"/>
    <property type="match status" value="2"/>
</dbReference>
<dbReference type="InterPro" id="IPR011048">
    <property type="entry name" value="Haem_d1_sf"/>
</dbReference>
<evidence type="ECO:0000259" key="3">
    <source>
        <dbReference type="Pfam" id="PF02872"/>
    </source>
</evidence>
<dbReference type="SUPFAM" id="SSF55816">
    <property type="entry name" value="5'-nucleotidase (syn. UDP-sugar hydrolase), C-terminal domain"/>
    <property type="match status" value="1"/>
</dbReference>
<evidence type="ECO:0000313" key="7">
    <source>
        <dbReference type="Proteomes" id="UP001304300"/>
    </source>
</evidence>
<dbReference type="PANTHER" id="PTHR46928">
    <property type="entry name" value="MESENCHYME-SPECIFIC CELL SURFACE GLYCOPROTEIN"/>
    <property type="match status" value="1"/>
</dbReference>
<dbReference type="InterPro" id="IPR036907">
    <property type="entry name" value="5'-Nucleotdase_C_sf"/>
</dbReference>
<dbReference type="RefSeq" id="WP_317831483.1">
    <property type="nucleotide sequence ID" value="NZ_CP136920.1"/>
</dbReference>
<dbReference type="GO" id="GO:0046872">
    <property type="term" value="F:metal ion binding"/>
    <property type="evidence" value="ECO:0007669"/>
    <property type="project" value="InterPro"/>
</dbReference>
<keyword evidence="2" id="KW-0732">Signal</keyword>
<dbReference type="PROSITE" id="PS00786">
    <property type="entry name" value="5_NUCLEOTIDASE_2"/>
    <property type="match status" value="1"/>
</dbReference>
<name>A0AAQ3L7Y3_9BACT</name>
<keyword evidence="7" id="KW-1185">Reference proteome</keyword>
<gene>
    <name evidence="6" type="ORF">RZN69_13075</name>
</gene>
<dbReference type="InterPro" id="IPR027372">
    <property type="entry name" value="Phytase-like_dom"/>
</dbReference>
<dbReference type="InterPro" id="IPR052956">
    <property type="entry name" value="Mesenchyme-surface_protein"/>
</dbReference>
<dbReference type="PANTHER" id="PTHR46928:SF1">
    <property type="entry name" value="MESENCHYME-SPECIFIC CELL SURFACE GLYCOPROTEIN"/>
    <property type="match status" value="1"/>
</dbReference>
<dbReference type="CDD" id="cd14948">
    <property type="entry name" value="BACON"/>
    <property type="match status" value="1"/>
</dbReference>
<feature type="domain" description="Choice-of-anchor I" evidence="5">
    <location>
        <begin position="57"/>
        <end position="290"/>
    </location>
</feature>
<evidence type="ECO:0000256" key="1">
    <source>
        <dbReference type="SAM" id="MobiDB-lite"/>
    </source>
</evidence>
<proteinExistence type="predicted"/>
<dbReference type="Gene3D" id="3.90.780.10">
    <property type="entry name" value="5'-Nucleotidase, C-terminal domain"/>
    <property type="match status" value="1"/>
</dbReference>
<dbReference type="InterPro" id="IPR006146">
    <property type="entry name" value="5'-Nucleotdase_CS"/>
</dbReference>
<feature type="compositionally biased region" description="Basic and acidic residues" evidence="1">
    <location>
        <begin position="840"/>
        <end position="850"/>
    </location>
</feature>
<feature type="domain" description="Phytase-like" evidence="4">
    <location>
        <begin position="321"/>
        <end position="671"/>
    </location>
</feature>
<dbReference type="GO" id="GO:0016788">
    <property type="term" value="F:hydrolase activity, acting on ester bonds"/>
    <property type="evidence" value="ECO:0007669"/>
    <property type="project" value="InterPro"/>
</dbReference>
<protein>
    <submittedName>
        <fullName evidence="6">Esterase-like activity of phytase family protein</fullName>
    </submittedName>
</protein>
<evidence type="ECO:0000259" key="5">
    <source>
        <dbReference type="Pfam" id="PF22494"/>
    </source>
</evidence>
<evidence type="ECO:0000256" key="2">
    <source>
        <dbReference type="SAM" id="SignalP"/>
    </source>
</evidence>
<dbReference type="SUPFAM" id="SSF51004">
    <property type="entry name" value="C-terminal (heme d1) domain of cytochrome cd1-nitrite reductase"/>
    <property type="match status" value="1"/>
</dbReference>
<dbReference type="EMBL" id="CP136920">
    <property type="protein sequence ID" value="WOO39549.1"/>
    <property type="molecule type" value="Genomic_DNA"/>
</dbReference>
<organism evidence="6 7">
    <name type="scientific">Rubellicoccus peritrichatus</name>
    <dbReference type="NCBI Taxonomy" id="3080537"/>
    <lineage>
        <taxon>Bacteria</taxon>
        <taxon>Pseudomonadati</taxon>
        <taxon>Verrucomicrobiota</taxon>
        <taxon>Opitutia</taxon>
        <taxon>Puniceicoccales</taxon>
        <taxon>Cerasicoccaceae</taxon>
        <taxon>Rubellicoccus</taxon>
    </lineage>
</organism>
<dbReference type="InterPro" id="IPR013783">
    <property type="entry name" value="Ig-like_fold"/>
</dbReference>
<dbReference type="InterPro" id="IPR015943">
    <property type="entry name" value="WD40/YVTN_repeat-like_dom_sf"/>
</dbReference>
<dbReference type="SUPFAM" id="SSF56300">
    <property type="entry name" value="Metallo-dependent phosphatases"/>
    <property type="match status" value="1"/>
</dbReference>